<evidence type="ECO:0000256" key="4">
    <source>
        <dbReference type="SAM" id="MobiDB-lite"/>
    </source>
</evidence>
<feature type="compositionally biased region" description="Polar residues" evidence="4">
    <location>
        <begin position="846"/>
        <end position="855"/>
    </location>
</feature>
<feature type="compositionally biased region" description="Polar residues" evidence="4">
    <location>
        <begin position="547"/>
        <end position="583"/>
    </location>
</feature>
<feature type="compositionally biased region" description="Polar residues" evidence="4">
    <location>
        <begin position="10"/>
        <end position="35"/>
    </location>
</feature>
<dbReference type="GO" id="GO:0005524">
    <property type="term" value="F:ATP binding"/>
    <property type="evidence" value="ECO:0007669"/>
    <property type="project" value="UniProtKB-KW"/>
</dbReference>
<dbReference type="GO" id="GO:0035556">
    <property type="term" value="P:intracellular signal transduction"/>
    <property type="evidence" value="ECO:0007669"/>
    <property type="project" value="TreeGrafter"/>
</dbReference>
<dbReference type="PROSITE" id="PS50011">
    <property type="entry name" value="PROTEIN_KINASE_DOM"/>
    <property type="match status" value="1"/>
</dbReference>
<evidence type="ECO:0000256" key="1">
    <source>
        <dbReference type="ARBA" id="ARBA00022741"/>
    </source>
</evidence>
<feature type="region of interest" description="Disordered" evidence="4">
    <location>
        <begin position="1116"/>
        <end position="1154"/>
    </location>
</feature>
<feature type="region of interest" description="Disordered" evidence="4">
    <location>
        <begin position="932"/>
        <end position="977"/>
    </location>
</feature>
<reference evidence="5" key="1">
    <citation type="submission" date="2021-02" db="EMBL/GenBank/DDBJ databases">
        <authorList>
            <person name="Syme A R."/>
            <person name="Syme A R."/>
            <person name="Moolhuijzen P."/>
        </authorList>
    </citation>
    <scope>NUCLEOTIDE SEQUENCE</scope>
    <source>
        <strain evidence="5">W1-1</strain>
    </source>
</reference>
<dbReference type="PANTHER" id="PTHR24346:SF30">
    <property type="entry name" value="MATERNAL EMBRYONIC LEUCINE ZIPPER KINASE"/>
    <property type="match status" value="1"/>
</dbReference>
<feature type="compositionally biased region" description="Polar residues" evidence="4">
    <location>
        <begin position="461"/>
        <end position="470"/>
    </location>
</feature>
<feature type="region of interest" description="Disordered" evidence="4">
    <location>
        <begin position="1"/>
        <end position="35"/>
    </location>
</feature>
<dbReference type="SUPFAM" id="SSF56112">
    <property type="entry name" value="Protein kinase-like (PK-like)"/>
    <property type="match status" value="1"/>
</dbReference>
<dbReference type="SMART" id="SM00220">
    <property type="entry name" value="S_TKc"/>
    <property type="match status" value="1"/>
</dbReference>
<dbReference type="GO" id="GO:0005737">
    <property type="term" value="C:cytoplasm"/>
    <property type="evidence" value="ECO:0007669"/>
    <property type="project" value="TreeGrafter"/>
</dbReference>
<dbReference type="InterPro" id="IPR011009">
    <property type="entry name" value="Kinase-like_dom_sf"/>
</dbReference>
<keyword evidence="5" id="KW-0418">Kinase</keyword>
<dbReference type="Pfam" id="PF00069">
    <property type="entry name" value="Pkinase"/>
    <property type="match status" value="1"/>
</dbReference>
<name>A0A6S6W5E2_9PLEO</name>
<feature type="region of interest" description="Disordered" evidence="4">
    <location>
        <begin position="1235"/>
        <end position="1260"/>
    </location>
</feature>
<dbReference type="InterPro" id="IPR000719">
    <property type="entry name" value="Prot_kinase_dom"/>
</dbReference>
<keyword evidence="1" id="KW-0547">Nucleotide-binding</keyword>
<sequence length="1611" mass="176247">MPPRARPQVGVQTEATQSHQPGQVTAQAGGDSSPTRNLLRAISARIVSPRKAGYTPLECGDTSSSVASQRRQRAIAATLAKLEGSPVKPGYSSPTAPETFSERRERNIATTLAMLEGRDEETSRAKIEARSEKKLFKLTGQVPPTPTTGTVNENDVFIRRDDLRAQCRAANQEQQPAPEVVKSPTKKLFSIRNLFKKTTAETAPRMPPKAAEVFGTVPRQPRVVETRPIIPARVLELTPTKPHRSDTSKSLPTKMVAPHGFNRYPNTTPSRRRPRGRSSPAKVSPSQQRGEVEKTPVTKVGLTIDSAIPPTPPAKDTPPELRLQSPLRKVHPIPDLRETYEYHETSSGEGHGLRFPEFELTPLLAPEYQSSNERASLETSCPLDAESYEKLAGGKLAEWPYPERTDSLSKSEGKRALPLPVAKLSTLQLPMPDHDHNTRIAPRFYSPMDPPARGFAEGESPSKNSDSSRLLYSVPDKSAASLHQVSKGTINMMYQGSANDIDPNSPTGRELMQGQTRAKTSSGRSDTEITSRVMQELRIGERHMSAPQMSPQTGHAQPDQSCSKLTDMLNTGSPGRSDSQSEFQPHCLSAVPSPLHNASGPMVPARSNTLSYGSHGSFPVPQQRIIPKTIEDHFFMTNEHLDVVGKTTWDLLEGIHKQQKGKAKTKQEQLLVHIDKRTAQIKAHMDAQISKANEDAARTIDDCAKRIEERTERIVDMADSQHNAYTDLSSVSESVKEIIPKALAEQDKKMASMHTEIKDMRQMLQNMQKMLDKQAEAKGAVDHGHTLNRPPSHGLANYHGVDAGNMHENRGMPSPPDSQVDPRIGYQWPGRATFPGRKEDRPYPTNPYQTSNGGHYNSPYAGGYSSYTYNPSPPDQNFPFPGQGQTKRAGLAGRAVVGLVELGYAGAARDALRTAERPTSMFSITRRRQTDDYWTIHTPPQRYNTMEGPESDSHSTTPASSSRPAERAAADSDDRTQTTLAQATTALPPAPLNAATTLANSSLSFGIGITDPSLPRYHVRAPSTALKLDTDLAISSNAHPSRDSLNPANLEANGGDALRQSATAPIPIQEGYLRTAWSTASLGSLSPGSALSSPALNALGDITPLPSPLVMGDSPGPWARAEHRPRSRGLSGASRDDAFPIFSKGTLSPSPSLRKKGYSGLKAAAIEAAAANSQQKNEAARERNRSISEYTPDAMHNVRPRNVTIGNTAVETDPNPQQRMNRETYLATQRGLVGAKGPARLPTPPASNASNRSVTDTEEEDIADEDKIQYIVVRSGPDKTKKLWRPIRQLGQGTFSKVYLATCEATKAKDPLDEKSLDPRKLAAIKVVEHGPAGGADEERVELSLKREVEMLRSVSHPSLVHLQAFDHDDAQALIVLTYCPGGDLFDVASDHRDKLTVGIVHRIFAEMVSAVRYLHDKLIVHRDIKLENVLLNIPVSTVPLLNHPQSHPHALATLTDLGLSRRIPAPPESPLLTTRCGSEDYAAPEILLGQPYDGRATDAWALGVLLYALMEGRLPFDPPPGKAASRSRAAHRIARCDWSWVKFGNEEGEWDPEKGSEWAGARECVEGLLKKVSRGRKSLEEIEQMEWVKQGIQVEGGLRMRPEDEVGEER</sequence>
<dbReference type="InterPro" id="IPR008271">
    <property type="entry name" value="Ser/Thr_kinase_AS"/>
</dbReference>
<keyword evidence="2" id="KW-0067">ATP-binding</keyword>
<feature type="region of interest" description="Disordered" evidence="4">
    <location>
        <begin position="234"/>
        <end position="298"/>
    </location>
</feature>
<gene>
    <name evidence="5" type="ORF">PTTW11_07393</name>
</gene>
<feature type="compositionally biased region" description="Low complexity" evidence="4">
    <location>
        <begin position="954"/>
        <end position="963"/>
    </location>
</feature>
<feature type="region of interest" description="Disordered" evidence="4">
    <location>
        <begin position="443"/>
        <end position="470"/>
    </location>
</feature>
<evidence type="ECO:0000256" key="2">
    <source>
        <dbReference type="ARBA" id="ARBA00022840"/>
    </source>
</evidence>
<proteinExistence type="predicted"/>
<organism evidence="5 6">
    <name type="scientific">Pyrenophora teres f. teres</name>
    <dbReference type="NCBI Taxonomy" id="97479"/>
    <lineage>
        <taxon>Eukaryota</taxon>
        <taxon>Fungi</taxon>
        <taxon>Dikarya</taxon>
        <taxon>Ascomycota</taxon>
        <taxon>Pezizomycotina</taxon>
        <taxon>Dothideomycetes</taxon>
        <taxon>Pleosporomycetidae</taxon>
        <taxon>Pleosporales</taxon>
        <taxon>Pleosporineae</taxon>
        <taxon>Pleosporaceae</taxon>
        <taxon>Pyrenophora</taxon>
    </lineage>
</organism>
<dbReference type="Proteomes" id="UP000472372">
    <property type="component" value="Chromosome 6"/>
</dbReference>
<feature type="region of interest" description="Disordered" evidence="4">
    <location>
        <begin position="495"/>
        <end position="529"/>
    </location>
</feature>
<dbReference type="FunFam" id="1.10.510.10:FF:000640">
    <property type="entry name" value="Serine/threonine-protein kinase PRR1"/>
    <property type="match status" value="1"/>
</dbReference>
<dbReference type="PROSITE" id="PS00108">
    <property type="entry name" value="PROTEIN_KINASE_ST"/>
    <property type="match status" value="1"/>
</dbReference>
<feature type="compositionally biased region" description="Basic and acidic residues" evidence="4">
    <location>
        <begin position="964"/>
        <end position="976"/>
    </location>
</feature>
<dbReference type="PANTHER" id="PTHR24346">
    <property type="entry name" value="MAP/MICROTUBULE AFFINITY-REGULATING KINASE"/>
    <property type="match status" value="1"/>
</dbReference>
<evidence type="ECO:0000313" key="6">
    <source>
        <dbReference type="Proteomes" id="UP000472372"/>
    </source>
</evidence>
<feature type="region of interest" description="Disordered" evidence="4">
    <location>
        <begin position="832"/>
        <end position="855"/>
    </location>
</feature>
<dbReference type="GO" id="GO:0004674">
    <property type="term" value="F:protein serine/threonine kinase activity"/>
    <property type="evidence" value="ECO:0007669"/>
    <property type="project" value="TreeGrafter"/>
</dbReference>
<feature type="region of interest" description="Disordered" evidence="4">
    <location>
        <begin position="546"/>
        <end position="608"/>
    </location>
</feature>
<accession>A0A6S6W5E2</accession>
<feature type="coiled-coil region" evidence="3">
    <location>
        <begin position="750"/>
        <end position="777"/>
    </location>
</feature>
<evidence type="ECO:0000313" key="5">
    <source>
        <dbReference type="EMBL" id="CAE7188893.1"/>
    </source>
</evidence>
<feature type="region of interest" description="Disordered" evidence="4">
    <location>
        <begin position="780"/>
        <end position="820"/>
    </location>
</feature>
<dbReference type="EMBL" id="HG992982">
    <property type="protein sequence ID" value="CAE7188893.1"/>
    <property type="molecule type" value="Genomic_DNA"/>
</dbReference>
<evidence type="ECO:0000256" key="3">
    <source>
        <dbReference type="SAM" id="Coils"/>
    </source>
</evidence>
<keyword evidence="3" id="KW-0175">Coiled coil</keyword>
<dbReference type="Gene3D" id="1.10.510.10">
    <property type="entry name" value="Transferase(Phosphotransferase) domain 1"/>
    <property type="match status" value="1"/>
</dbReference>
<protein>
    <submittedName>
        <fullName evidence="5">Kinase protein</fullName>
    </submittedName>
</protein>
<keyword evidence="5" id="KW-0808">Transferase</keyword>